<evidence type="ECO:0000313" key="3">
    <source>
        <dbReference type="Proteomes" id="UP000704712"/>
    </source>
</evidence>
<dbReference type="AlphaFoldDB" id="A0A8S9UGG3"/>
<evidence type="ECO:0000313" key="2">
    <source>
        <dbReference type="EMBL" id="KAF4139840.1"/>
    </source>
</evidence>
<gene>
    <name evidence="2" type="ORF">GN958_ATG10948</name>
</gene>
<feature type="region of interest" description="Disordered" evidence="1">
    <location>
        <begin position="23"/>
        <end position="77"/>
    </location>
</feature>
<accession>A0A8S9UGG3</accession>
<organism evidence="2 3">
    <name type="scientific">Phytophthora infestans</name>
    <name type="common">Potato late blight agent</name>
    <name type="synonym">Botrytis infestans</name>
    <dbReference type="NCBI Taxonomy" id="4787"/>
    <lineage>
        <taxon>Eukaryota</taxon>
        <taxon>Sar</taxon>
        <taxon>Stramenopiles</taxon>
        <taxon>Oomycota</taxon>
        <taxon>Peronosporomycetes</taxon>
        <taxon>Peronosporales</taxon>
        <taxon>Peronosporaceae</taxon>
        <taxon>Phytophthora</taxon>
    </lineage>
</organism>
<sequence>MGEHTVKIIWGYSPRSTRSFRKVPLAPQLGTTEDSSLQPLPKRVMFSPPPHSPPPSRPLPTPAPARPPPYANRGGSTSLSNTIVSSTCFYSYTIAQASSRFVPVAQDSS</sequence>
<protein>
    <submittedName>
        <fullName evidence="2">Uncharacterized protein</fullName>
    </submittedName>
</protein>
<name>A0A8S9UGG3_PHYIN</name>
<dbReference type="EMBL" id="JAACNO010001540">
    <property type="protein sequence ID" value="KAF4139840.1"/>
    <property type="molecule type" value="Genomic_DNA"/>
</dbReference>
<dbReference type="Proteomes" id="UP000704712">
    <property type="component" value="Unassembled WGS sequence"/>
</dbReference>
<evidence type="ECO:0000256" key="1">
    <source>
        <dbReference type="SAM" id="MobiDB-lite"/>
    </source>
</evidence>
<feature type="compositionally biased region" description="Polar residues" evidence="1">
    <location>
        <begin position="29"/>
        <end position="38"/>
    </location>
</feature>
<reference evidence="2" key="1">
    <citation type="submission" date="2020-03" db="EMBL/GenBank/DDBJ databases">
        <title>Hybrid Assembly of Korean Phytophthora infestans isolates.</title>
        <authorList>
            <person name="Prokchorchik M."/>
            <person name="Lee Y."/>
            <person name="Seo J."/>
            <person name="Cho J.-H."/>
            <person name="Park Y.-E."/>
            <person name="Jang D.-C."/>
            <person name="Im J.-S."/>
            <person name="Choi J.-G."/>
            <person name="Park H.-J."/>
            <person name="Lee G.-B."/>
            <person name="Lee Y.-G."/>
            <person name="Hong S.-Y."/>
            <person name="Cho K."/>
            <person name="Sohn K.H."/>
        </authorList>
    </citation>
    <scope>NUCLEOTIDE SEQUENCE</scope>
    <source>
        <strain evidence="2">KR_2_A2</strain>
    </source>
</reference>
<feature type="compositionally biased region" description="Pro residues" evidence="1">
    <location>
        <begin position="47"/>
        <end position="70"/>
    </location>
</feature>
<comment type="caution">
    <text evidence="2">The sequence shown here is derived from an EMBL/GenBank/DDBJ whole genome shotgun (WGS) entry which is preliminary data.</text>
</comment>
<proteinExistence type="predicted"/>